<dbReference type="Proteomes" id="UP001304683">
    <property type="component" value="Chromosome"/>
</dbReference>
<reference evidence="9 10" key="1">
    <citation type="submission" date="2023-08" db="EMBL/GenBank/DDBJ databases">
        <title>Genome sequence of Thermaerobacter compostii strain Ins1, a spore-forming filamentous bacterium isolated from a deep geothermal reservoir.</title>
        <authorList>
            <person name="Bregnard D."/>
            <person name="Gonzalez D."/>
            <person name="Junier P."/>
        </authorList>
    </citation>
    <scope>NUCLEOTIDE SEQUENCE [LARGE SCALE GENOMIC DNA]</scope>
    <source>
        <strain evidence="9 10">Ins1</strain>
    </source>
</reference>
<dbReference type="InterPro" id="IPR020815">
    <property type="entry name" value="Ribosomal_bS6_CS"/>
</dbReference>
<evidence type="ECO:0000256" key="3">
    <source>
        <dbReference type="ARBA" id="ARBA00022884"/>
    </source>
</evidence>
<dbReference type="HAMAP" id="MF_00360">
    <property type="entry name" value="Ribosomal_bS6"/>
    <property type="match status" value="1"/>
</dbReference>
<organism evidence="9 10">
    <name type="scientific">Thermaerobacter composti</name>
    <dbReference type="NCBI Taxonomy" id="554949"/>
    <lineage>
        <taxon>Bacteria</taxon>
        <taxon>Bacillati</taxon>
        <taxon>Bacillota</taxon>
        <taxon>Clostridia</taxon>
        <taxon>Eubacteriales</taxon>
        <taxon>Clostridiales Family XVII. Incertae Sedis</taxon>
        <taxon>Thermaerobacter</taxon>
    </lineage>
</organism>
<dbReference type="RefSeq" id="WP_135224591.1">
    <property type="nucleotide sequence ID" value="NZ_CP132508.1"/>
</dbReference>
<name>A0ABZ0QNM8_9FIRM</name>
<dbReference type="InterPro" id="IPR014717">
    <property type="entry name" value="Transl_elong_EF1B/ribsomal_bS6"/>
</dbReference>
<dbReference type="PROSITE" id="PS01048">
    <property type="entry name" value="RIBOSOMAL_S6"/>
    <property type="match status" value="1"/>
</dbReference>
<dbReference type="PANTHER" id="PTHR21011">
    <property type="entry name" value="MITOCHONDRIAL 28S RIBOSOMAL PROTEIN S6"/>
    <property type="match status" value="1"/>
</dbReference>
<evidence type="ECO:0000256" key="6">
    <source>
        <dbReference type="ARBA" id="ARBA00035104"/>
    </source>
</evidence>
<sequence length="97" mass="11143">MRAYEMMYITRPDLDDDAQKAILDRLQKVVADGGGAVEQVDVWGRRRLAYEIAGYQEGHYTVVRFQAPPGVTQELERVIRLTDGIIRHMIILREKVA</sequence>
<dbReference type="SUPFAM" id="SSF54995">
    <property type="entry name" value="Ribosomal protein S6"/>
    <property type="match status" value="1"/>
</dbReference>
<keyword evidence="2 8" id="KW-0699">rRNA-binding</keyword>
<protein>
    <recommendedName>
        <fullName evidence="7 8">Small ribosomal subunit protein bS6</fullName>
    </recommendedName>
</protein>
<dbReference type="InterPro" id="IPR020814">
    <property type="entry name" value="Ribosomal_S6_plastid/chlpt"/>
</dbReference>
<evidence type="ECO:0000256" key="7">
    <source>
        <dbReference type="ARBA" id="ARBA00035294"/>
    </source>
</evidence>
<dbReference type="CDD" id="cd00473">
    <property type="entry name" value="bS6"/>
    <property type="match status" value="1"/>
</dbReference>
<dbReference type="GO" id="GO:0005840">
    <property type="term" value="C:ribosome"/>
    <property type="evidence" value="ECO:0007669"/>
    <property type="project" value="UniProtKB-KW"/>
</dbReference>
<dbReference type="EMBL" id="CP132508">
    <property type="protein sequence ID" value="WPD19096.1"/>
    <property type="molecule type" value="Genomic_DNA"/>
</dbReference>
<evidence type="ECO:0000256" key="8">
    <source>
        <dbReference type="HAMAP-Rule" id="MF_00360"/>
    </source>
</evidence>
<evidence type="ECO:0000256" key="1">
    <source>
        <dbReference type="ARBA" id="ARBA00009512"/>
    </source>
</evidence>
<keyword evidence="10" id="KW-1185">Reference proteome</keyword>
<evidence type="ECO:0000256" key="2">
    <source>
        <dbReference type="ARBA" id="ARBA00022730"/>
    </source>
</evidence>
<proteinExistence type="inferred from homology"/>
<dbReference type="Pfam" id="PF01250">
    <property type="entry name" value="Ribosomal_S6"/>
    <property type="match status" value="1"/>
</dbReference>
<evidence type="ECO:0000256" key="5">
    <source>
        <dbReference type="ARBA" id="ARBA00023274"/>
    </source>
</evidence>
<comment type="similarity">
    <text evidence="1 8">Belongs to the bacterial ribosomal protein bS6 family.</text>
</comment>
<keyword evidence="3 8" id="KW-0694">RNA-binding</keyword>
<comment type="function">
    <text evidence="6 8">Binds together with bS18 to 16S ribosomal RNA.</text>
</comment>
<keyword evidence="5 8" id="KW-0687">Ribonucleoprotein</keyword>
<dbReference type="InterPro" id="IPR000529">
    <property type="entry name" value="Ribosomal_bS6"/>
</dbReference>
<keyword evidence="4 8" id="KW-0689">Ribosomal protein</keyword>
<accession>A0ABZ0QNM8</accession>
<evidence type="ECO:0000313" key="9">
    <source>
        <dbReference type="EMBL" id="WPD19096.1"/>
    </source>
</evidence>
<evidence type="ECO:0000256" key="4">
    <source>
        <dbReference type="ARBA" id="ARBA00022980"/>
    </source>
</evidence>
<dbReference type="InterPro" id="IPR035980">
    <property type="entry name" value="Ribosomal_bS6_sf"/>
</dbReference>
<dbReference type="Gene3D" id="3.30.70.60">
    <property type="match status" value="1"/>
</dbReference>
<dbReference type="NCBIfam" id="TIGR00166">
    <property type="entry name" value="S6"/>
    <property type="match status" value="1"/>
</dbReference>
<dbReference type="PANTHER" id="PTHR21011:SF1">
    <property type="entry name" value="SMALL RIBOSOMAL SUBUNIT PROTEIN BS6M"/>
    <property type="match status" value="1"/>
</dbReference>
<evidence type="ECO:0000313" key="10">
    <source>
        <dbReference type="Proteomes" id="UP001304683"/>
    </source>
</evidence>
<gene>
    <name evidence="8 9" type="primary">rpsF</name>
    <name evidence="9" type="ORF">Q5761_12275</name>
</gene>